<keyword evidence="4" id="KW-1185">Reference proteome</keyword>
<proteinExistence type="inferred from homology"/>
<dbReference type="EMBL" id="SLXA01000007">
    <property type="protein sequence ID" value="TCO84467.1"/>
    <property type="molecule type" value="Genomic_DNA"/>
</dbReference>
<dbReference type="PROSITE" id="PS50983">
    <property type="entry name" value="FE_B12_PBP"/>
    <property type="match status" value="1"/>
</dbReference>
<gene>
    <name evidence="3" type="ORF">EV212_10769</name>
</gene>
<dbReference type="PANTHER" id="PTHR30535:SF34">
    <property type="entry name" value="MOLYBDATE-BINDING PROTEIN MOLA"/>
    <property type="match status" value="1"/>
</dbReference>
<dbReference type="OrthoDB" id="9812528at2"/>
<evidence type="ECO:0000256" key="1">
    <source>
        <dbReference type="ARBA" id="ARBA00008814"/>
    </source>
</evidence>
<dbReference type="AlphaFoldDB" id="A0A4R2LLU1"/>
<organism evidence="3 4">
    <name type="scientific">Frisingicoccus caecimuris</name>
    <dbReference type="NCBI Taxonomy" id="1796636"/>
    <lineage>
        <taxon>Bacteria</taxon>
        <taxon>Bacillati</taxon>
        <taxon>Bacillota</taxon>
        <taxon>Clostridia</taxon>
        <taxon>Lachnospirales</taxon>
        <taxon>Lachnospiraceae</taxon>
        <taxon>Frisingicoccus</taxon>
    </lineage>
</organism>
<dbReference type="Gene3D" id="3.40.50.1980">
    <property type="entry name" value="Nitrogenase molybdenum iron protein domain"/>
    <property type="match status" value="1"/>
</dbReference>
<feature type="domain" description="Fe/B12 periplasmic-binding" evidence="2">
    <location>
        <begin position="102"/>
        <end position="377"/>
    </location>
</feature>
<comment type="similarity">
    <text evidence="1">Belongs to the bacterial solute-binding protein 8 family.</text>
</comment>
<name>A0A4R2LLU1_9FIRM</name>
<dbReference type="PROSITE" id="PS51257">
    <property type="entry name" value="PROKAR_LIPOPROTEIN"/>
    <property type="match status" value="1"/>
</dbReference>
<sequence length="384" mass="43669">MKHKTCFILLIFSFIVTVFVSCGLPKETKKRLSEDRDISPALEYESRMDLEYAQEFAVDRYSGGHALITISDGSRFLVVPEGQGVPENLDEDIVVLKQPMDHIYMVASAVMDMFRVIDAMDAVRLSGTDVDGWYIEEAQQAMEDGRILYAGKYSMPDYERILLEGCRLAIENMMITHTPEVQEQLESFGIPVLIDRSSYELHPLGRMEWVKLYGVLMDKEDEAEAAFKSRTEALKDISHQENTGKTVAFFYLTANGSVNVRKSFDYVPKMIELAGGKYIFENLGDRDSRASTMNMQIEEFYAGAKDADYLIYNSTVDGEMASLDELLAKSDLLKDFKAVKDGHVWCTTSNFYQESMSLGRFIMDVHNMLTEGVTADTEYMYLLR</sequence>
<dbReference type="InterPro" id="IPR050902">
    <property type="entry name" value="ABC_Transporter_SBP"/>
</dbReference>
<dbReference type="InterPro" id="IPR002491">
    <property type="entry name" value="ABC_transptr_periplasmic_BD"/>
</dbReference>
<dbReference type="RefSeq" id="WP_132091665.1">
    <property type="nucleotide sequence ID" value="NZ_JANKAQ010000006.1"/>
</dbReference>
<protein>
    <submittedName>
        <fullName evidence="3">Iron complex transport system substrate-binding protein</fullName>
    </submittedName>
</protein>
<reference evidence="3 4" key="1">
    <citation type="submission" date="2019-03" db="EMBL/GenBank/DDBJ databases">
        <title>Genomic Encyclopedia of Type Strains, Phase IV (KMG-IV): sequencing the most valuable type-strain genomes for metagenomic binning, comparative biology and taxonomic classification.</title>
        <authorList>
            <person name="Goeker M."/>
        </authorList>
    </citation>
    <scope>NUCLEOTIDE SEQUENCE [LARGE SCALE GENOMIC DNA]</scope>
    <source>
        <strain evidence="3 4">DSM 28559</strain>
    </source>
</reference>
<evidence type="ECO:0000313" key="3">
    <source>
        <dbReference type="EMBL" id="TCO84467.1"/>
    </source>
</evidence>
<dbReference type="Pfam" id="PF01497">
    <property type="entry name" value="Peripla_BP_2"/>
    <property type="match status" value="1"/>
</dbReference>
<accession>A0A4R2LLU1</accession>
<dbReference type="PANTHER" id="PTHR30535">
    <property type="entry name" value="VITAMIN B12-BINDING PROTEIN"/>
    <property type="match status" value="1"/>
</dbReference>
<dbReference type="Proteomes" id="UP000295711">
    <property type="component" value="Unassembled WGS sequence"/>
</dbReference>
<comment type="caution">
    <text evidence="3">The sequence shown here is derived from an EMBL/GenBank/DDBJ whole genome shotgun (WGS) entry which is preliminary data.</text>
</comment>
<evidence type="ECO:0000313" key="4">
    <source>
        <dbReference type="Proteomes" id="UP000295711"/>
    </source>
</evidence>
<evidence type="ECO:0000259" key="2">
    <source>
        <dbReference type="PROSITE" id="PS50983"/>
    </source>
</evidence>
<dbReference type="SUPFAM" id="SSF53807">
    <property type="entry name" value="Helical backbone' metal receptor"/>
    <property type="match status" value="1"/>
</dbReference>